<organism evidence="2 3">
    <name type="scientific">Daphnia pulex</name>
    <name type="common">Water flea</name>
    <dbReference type="NCBI Taxonomy" id="6669"/>
    <lineage>
        <taxon>Eukaryota</taxon>
        <taxon>Metazoa</taxon>
        <taxon>Ecdysozoa</taxon>
        <taxon>Arthropoda</taxon>
        <taxon>Crustacea</taxon>
        <taxon>Branchiopoda</taxon>
        <taxon>Diplostraca</taxon>
        <taxon>Cladocera</taxon>
        <taxon>Anomopoda</taxon>
        <taxon>Daphniidae</taxon>
        <taxon>Daphnia</taxon>
    </lineage>
</organism>
<protein>
    <submittedName>
        <fullName evidence="2">Uncharacterized protein</fullName>
    </submittedName>
</protein>
<dbReference type="AlphaFoldDB" id="E9H6Z2"/>
<evidence type="ECO:0000256" key="1">
    <source>
        <dbReference type="SAM" id="MobiDB-lite"/>
    </source>
</evidence>
<feature type="compositionally biased region" description="Basic and acidic residues" evidence="1">
    <location>
        <begin position="1"/>
        <end position="38"/>
    </location>
</feature>
<reference evidence="2 3" key="1">
    <citation type="journal article" date="2011" name="Science">
        <title>The ecoresponsive genome of Daphnia pulex.</title>
        <authorList>
            <person name="Colbourne J.K."/>
            <person name="Pfrender M.E."/>
            <person name="Gilbert D."/>
            <person name="Thomas W.K."/>
            <person name="Tucker A."/>
            <person name="Oakley T.H."/>
            <person name="Tokishita S."/>
            <person name="Aerts A."/>
            <person name="Arnold G.J."/>
            <person name="Basu M.K."/>
            <person name="Bauer D.J."/>
            <person name="Caceres C.E."/>
            <person name="Carmel L."/>
            <person name="Casola C."/>
            <person name="Choi J.H."/>
            <person name="Detter J.C."/>
            <person name="Dong Q."/>
            <person name="Dusheyko S."/>
            <person name="Eads B.D."/>
            <person name="Frohlich T."/>
            <person name="Geiler-Samerotte K.A."/>
            <person name="Gerlach D."/>
            <person name="Hatcher P."/>
            <person name="Jogdeo S."/>
            <person name="Krijgsveld J."/>
            <person name="Kriventseva E.V."/>
            <person name="Kultz D."/>
            <person name="Laforsch C."/>
            <person name="Lindquist E."/>
            <person name="Lopez J."/>
            <person name="Manak J.R."/>
            <person name="Muller J."/>
            <person name="Pangilinan J."/>
            <person name="Patwardhan R.P."/>
            <person name="Pitluck S."/>
            <person name="Pritham E.J."/>
            <person name="Rechtsteiner A."/>
            <person name="Rho M."/>
            <person name="Rogozin I.B."/>
            <person name="Sakarya O."/>
            <person name="Salamov A."/>
            <person name="Schaack S."/>
            <person name="Shapiro H."/>
            <person name="Shiga Y."/>
            <person name="Skalitzky C."/>
            <person name="Smith Z."/>
            <person name="Souvorov A."/>
            <person name="Sung W."/>
            <person name="Tang Z."/>
            <person name="Tsuchiya D."/>
            <person name="Tu H."/>
            <person name="Vos H."/>
            <person name="Wang M."/>
            <person name="Wolf Y.I."/>
            <person name="Yamagata H."/>
            <person name="Yamada T."/>
            <person name="Ye Y."/>
            <person name="Shaw J.R."/>
            <person name="Andrews J."/>
            <person name="Crease T.J."/>
            <person name="Tang H."/>
            <person name="Lucas S.M."/>
            <person name="Robertson H.M."/>
            <person name="Bork P."/>
            <person name="Koonin E.V."/>
            <person name="Zdobnov E.M."/>
            <person name="Grigoriev I.V."/>
            <person name="Lynch M."/>
            <person name="Boore J.L."/>
        </authorList>
    </citation>
    <scope>NUCLEOTIDE SEQUENCE [LARGE SCALE GENOMIC DNA]</scope>
</reference>
<dbReference type="KEGG" id="dpx:DAPPUDRAFT_254352"/>
<dbReference type="EMBL" id="GL732599">
    <property type="protein sequence ID" value="EFX72529.1"/>
    <property type="molecule type" value="Genomic_DNA"/>
</dbReference>
<accession>E9H6Z2</accession>
<evidence type="ECO:0000313" key="3">
    <source>
        <dbReference type="Proteomes" id="UP000000305"/>
    </source>
</evidence>
<name>E9H6Z2_DAPPU</name>
<sequence>MGFDEANEKQRLLLQEQDERQKVNESGEKPNTDSKKAESTTNKINFQQWTTQTDDLQSTKTVESGDLIRNTRSVFRLPKMDLKPNDGDPKKWPDFIAIFRDLVRSDATLSTTEKMAVLK</sequence>
<feature type="compositionally biased region" description="Polar residues" evidence="1">
    <location>
        <begin position="39"/>
        <end position="56"/>
    </location>
</feature>
<dbReference type="OrthoDB" id="6348136at2759"/>
<dbReference type="HOGENOM" id="CLU_2063818_0_0_1"/>
<dbReference type="Proteomes" id="UP000000305">
    <property type="component" value="Unassembled WGS sequence"/>
</dbReference>
<proteinExistence type="predicted"/>
<evidence type="ECO:0000313" key="2">
    <source>
        <dbReference type="EMBL" id="EFX72529.1"/>
    </source>
</evidence>
<feature type="region of interest" description="Disordered" evidence="1">
    <location>
        <begin position="1"/>
        <end position="56"/>
    </location>
</feature>
<gene>
    <name evidence="2" type="ORF">DAPPUDRAFT_254352</name>
</gene>
<dbReference type="InParanoid" id="E9H6Z2"/>
<keyword evidence="3" id="KW-1185">Reference proteome</keyword>